<keyword evidence="6" id="KW-1185">Reference proteome</keyword>
<evidence type="ECO:0000256" key="2">
    <source>
        <dbReference type="ARBA" id="ARBA00023008"/>
    </source>
</evidence>
<evidence type="ECO:0000256" key="3">
    <source>
        <dbReference type="PIRSR" id="PIRSR603782-1"/>
    </source>
</evidence>
<evidence type="ECO:0000256" key="4">
    <source>
        <dbReference type="PIRSR" id="PIRSR603782-2"/>
    </source>
</evidence>
<dbReference type="Proteomes" id="UP000199064">
    <property type="component" value="Unassembled WGS sequence"/>
</dbReference>
<keyword evidence="2 3" id="KW-0186">Copper</keyword>
<proteinExistence type="inferred from homology"/>
<dbReference type="Pfam" id="PF02630">
    <property type="entry name" value="SCO1-SenC"/>
    <property type="match status" value="1"/>
</dbReference>
<feature type="disulfide bond" description="Redox-active" evidence="4">
    <location>
        <begin position="76"/>
        <end position="80"/>
    </location>
</feature>
<accession>A0A1H4Q172</accession>
<keyword evidence="3" id="KW-0479">Metal-binding</keyword>
<sequence>MSRRSLSILAGAVLALVLAIVAVATMNITPGGRAGGGTGTADIGGAFTLTGEGGETVTEADFLGKPTAIFFGFTFCPDVCPTTLFELSGLIEALGSDADKLNYAFVSVDWERDGPEDLARYTSSFDDRIRGLAGTEEQIEAITKAYRVYYKKVPTEDGDYTIDHSASVYLMDAEGGFVGTLSYGETHDSMLEKLKRLATQS</sequence>
<dbReference type="PANTHER" id="PTHR12151">
    <property type="entry name" value="ELECTRON TRANSPORT PROTIN SCO1/SENC FAMILY MEMBER"/>
    <property type="match status" value="1"/>
</dbReference>
<reference evidence="6" key="1">
    <citation type="submission" date="2016-10" db="EMBL/GenBank/DDBJ databases">
        <authorList>
            <person name="Varghese N."/>
            <person name="Submissions S."/>
        </authorList>
    </citation>
    <scope>NUCLEOTIDE SEQUENCE [LARGE SCALE GENOMIC DNA]</scope>
    <source>
        <strain evidence="6">ES.061</strain>
    </source>
</reference>
<evidence type="ECO:0000313" key="6">
    <source>
        <dbReference type="Proteomes" id="UP000199064"/>
    </source>
</evidence>
<name>A0A1H4Q172_9HYPH</name>
<gene>
    <name evidence="5" type="ORF">SAMN05216452_3883</name>
</gene>
<feature type="binding site" evidence="3">
    <location>
        <position position="80"/>
    </location>
    <ligand>
        <name>Cu cation</name>
        <dbReference type="ChEBI" id="CHEBI:23378"/>
    </ligand>
</feature>
<dbReference type="CDD" id="cd02968">
    <property type="entry name" value="SCO"/>
    <property type="match status" value="1"/>
</dbReference>
<dbReference type="FunFam" id="3.40.30.10:FF:000013">
    <property type="entry name" value="Blast:Protein SCO1 homolog, mitochondrial"/>
    <property type="match status" value="1"/>
</dbReference>
<dbReference type="EMBL" id="FNSL01000002">
    <property type="protein sequence ID" value="SEC13248.1"/>
    <property type="molecule type" value="Genomic_DNA"/>
</dbReference>
<dbReference type="GO" id="GO:0046872">
    <property type="term" value="F:metal ion binding"/>
    <property type="evidence" value="ECO:0007669"/>
    <property type="project" value="UniProtKB-KW"/>
</dbReference>
<comment type="similarity">
    <text evidence="1">Belongs to the SCO1/2 family.</text>
</comment>
<evidence type="ECO:0000313" key="5">
    <source>
        <dbReference type="EMBL" id="SEC13248.1"/>
    </source>
</evidence>
<dbReference type="InterPro" id="IPR003782">
    <property type="entry name" value="SCO1/SenC"/>
</dbReference>
<organism evidence="5 6">
    <name type="scientific">Nitratireductor aquibiodomus</name>
    <dbReference type="NCBI Taxonomy" id="204799"/>
    <lineage>
        <taxon>Bacteria</taxon>
        <taxon>Pseudomonadati</taxon>
        <taxon>Pseudomonadota</taxon>
        <taxon>Alphaproteobacteria</taxon>
        <taxon>Hyphomicrobiales</taxon>
        <taxon>Phyllobacteriaceae</taxon>
        <taxon>Nitratireductor</taxon>
    </lineage>
</organism>
<dbReference type="SUPFAM" id="SSF52833">
    <property type="entry name" value="Thioredoxin-like"/>
    <property type="match status" value="1"/>
</dbReference>
<dbReference type="Gene3D" id="3.40.30.10">
    <property type="entry name" value="Glutaredoxin"/>
    <property type="match status" value="1"/>
</dbReference>
<dbReference type="RefSeq" id="WP_090330078.1">
    <property type="nucleotide sequence ID" value="NZ_FNSL01000002.1"/>
</dbReference>
<protein>
    <submittedName>
        <fullName evidence="5">Protein SCO1/2</fullName>
    </submittedName>
</protein>
<dbReference type="InterPro" id="IPR036249">
    <property type="entry name" value="Thioredoxin-like_sf"/>
</dbReference>
<keyword evidence="4" id="KW-1015">Disulfide bond</keyword>
<dbReference type="AlphaFoldDB" id="A0A1H4Q172"/>
<dbReference type="PANTHER" id="PTHR12151:SF25">
    <property type="entry name" value="LINALOOL DEHYDRATASE_ISOMERASE DOMAIN-CONTAINING PROTEIN"/>
    <property type="match status" value="1"/>
</dbReference>
<evidence type="ECO:0000256" key="1">
    <source>
        <dbReference type="ARBA" id="ARBA00010996"/>
    </source>
</evidence>
<feature type="binding site" evidence="3">
    <location>
        <position position="164"/>
    </location>
    <ligand>
        <name>Cu cation</name>
        <dbReference type="ChEBI" id="CHEBI:23378"/>
    </ligand>
</feature>
<feature type="binding site" evidence="3">
    <location>
        <position position="76"/>
    </location>
    <ligand>
        <name>Cu cation</name>
        <dbReference type="ChEBI" id="CHEBI:23378"/>
    </ligand>
</feature>